<keyword evidence="3 4" id="KW-0285">Flavoprotein</keyword>
<feature type="domain" description="DNA/pantothenate metabolism flavoprotein C-terminal" evidence="6">
    <location>
        <begin position="185"/>
        <end position="393"/>
    </location>
</feature>
<dbReference type="GO" id="GO:0015937">
    <property type="term" value="P:coenzyme A biosynthetic process"/>
    <property type="evidence" value="ECO:0007669"/>
    <property type="project" value="UniProtKB-UniRule"/>
</dbReference>
<dbReference type="SUPFAM" id="SSF52507">
    <property type="entry name" value="Homo-oligomeric flavin-containing Cys decarboxylases, HFCD"/>
    <property type="match status" value="1"/>
</dbReference>
<comment type="caution">
    <text evidence="3">Lacks conserved residue(s) required for the propagation of feature annotation.</text>
</comment>
<evidence type="ECO:0000256" key="1">
    <source>
        <dbReference type="ARBA" id="ARBA00022793"/>
    </source>
</evidence>
<dbReference type="EC" id="4.1.1.36" evidence="3"/>
<dbReference type="GO" id="GO:0071513">
    <property type="term" value="C:phosphopantothenoylcysteine decarboxylase complex"/>
    <property type="evidence" value="ECO:0007669"/>
    <property type="project" value="TreeGrafter"/>
</dbReference>
<keyword evidence="3 4" id="KW-0436">Ligase</keyword>
<dbReference type="AlphaFoldDB" id="A0A923EBS1"/>
<keyword evidence="3 4" id="KW-0288">FMN</keyword>
<dbReference type="SUPFAM" id="SSF102645">
    <property type="entry name" value="CoaB-like"/>
    <property type="match status" value="1"/>
</dbReference>
<comment type="catalytic activity">
    <reaction evidence="3 4">
        <text>N-[(R)-4-phosphopantothenoyl]-L-cysteine + H(+) = (R)-4'-phosphopantetheine + CO2</text>
        <dbReference type="Rhea" id="RHEA:16793"/>
        <dbReference type="ChEBI" id="CHEBI:15378"/>
        <dbReference type="ChEBI" id="CHEBI:16526"/>
        <dbReference type="ChEBI" id="CHEBI:59458"/>
        <dbReference type="ChEBI" id="CHEBI:61723"/>
        <dbReference type="EC" id="4.1.1.36"/>
    </reaction>
</comment>
<name>A0A923EBS1_CLOTT</name>
<dbReference type="Pfam" id="PF02441">
    <property type="entry name" value="Flavoprotein"/>
    <property type="match status" value="1"/>
</dbReference>
<evidence type="ECO:0000259" key="6">
    <source>
        <dbReference type="Pfam" id="PF04127"/>
    </source>
</evidence>
<sequence>MDYKKTVVIGVTGGVAVYKALDVISKLRKNNVDVHVIMTKSACEFVNPLSFQSLSQNMVITDMFAEPKHWEIQHISLAKKADLMLIVPATANIIGKVSNGIADDMLSTTIMATKAPVVFASAMNTNMYTNPIVQGNINKLKEYGYKFIEPEEGRLACGDTGKGKLADTELISEIVLSMLYPIKDLQGKKVLVTAGPTIAPMDPVRYITNKSTGKMGYAIAEEARDRGAEVTLISGPTSLKEPFGMNVIHVKTNEEMLNEVLNNFKQQHIIVKAAAVADYKPKEYSTKKIKKSSNDFILELEKDRDILKTLGEIKEDQILIGFAAESNDLIENAQIKLQKKNLDYIVANDITGDGIGFASEENRVTILCKDGRKIPVDKMSKRKLACEIFNLVNEEIK</sequence>
<dbReference type="InterPro" id="IPR005252">
    <property type="entry name" value="CoaBC"/>
</dbReference>
<dbReference type="GO" id="GO:0010181">
    <property type="term" value="F:FMN binding"/>
    <property type="evidence" value="ECO:0007669"/>
    <property type="project" value="UniProtKB-UniRule"/>
</dbReference>
<comment type="catalytic activity">
    <reaction evidence="3 4">
        <text>(R)-4'-phosphopantothenate + L-cysteine + CTP = N-[(R)-4-phosphopantothenoyl]-L-cysteine + CMP + diphosphate + H(+)</text>
        <dbReference type="Rhea" id="RHEA:19397"/>
        <dbReference type="ChEBI" id="CHEBI:10986"/>
        <dbReference type="ChEBI" id="CHEBI:15378"/>
        <dbReference type="ChEBI" id="CHEBI:33019"/>
        <dbReference type="ChEBI" id="CHEBI:35235"/>
        <dbReference type="ChEBI" id="CHEBI:37563"/>
        <dbReference type="ChEBI" id="CHEBI:59458"/>
        <dbReference type="ChEBI" id="CHEBI:60377"/>
        <dbReference type="EC" id="6.3.2.5"/>
    </reaction>
</comment>
<keyword evidence="1 3" id="KW-0210">Decarboxylase</keyword>
<comment type="caution">
    <text evidence="7">The sequence shown here is derived from an EMBL/GenBank/DDBJ whole genome shotgun (WGS) entry which is preliminary data.</text>
</comment>
<feature type="binding site" evidence="3">
    <location>
        <position position="278"/>
    </location>
    <ligand>
        <name>CTP</name>
        <dbReference type="ChEBI" id="CHEBI:37563"/>
    </ligand>
</feature>
<reference evidence="7 8" key="1">
    <citation type="submission" date="2020-04" db="EMBL/GenBank/DDBJ databases">
        <title>Genomic insights into acetone-butanol-ethanol (ABE) fermentation by sequencing solventogenic clostridia strains.</title>
        <authorList>
            <person name="Brown S."/>
        </authorList>
    </citation>
    <scope>NUCLEOTIDE SEQUENCE [LARGE SCALE GENOMIC DNA]</scope>
    <source>
        <strain evidence="7 8">DJ011</strain>
    </source>
</reference>
<organism evidence="7 8">
    <name type="scientific">Clostridium tetanomorphum</name>
    <dbReference type="NCBI Taxonomy" id="1553"/>
    <lineage>
        <taxon>Bacteria</taxon>
        <taxon>Bacillati</taxon>
        <taxon>Bacillota</taxon>
        <taxon>Clostridia</taxon>
        <taxon>Eubacteriales</taxon>
        <taxon>Clostridiaceae</taxon>
        <taxon>Clostridium</taxon>
    </lineage>
</organism>
<feature type="binding site" evidence="3">
    <location>
        <position position="322"/>
    </location>
    <ligand>
        <name>CTP</name>
        <dbReference type="ChEBI" id="CHEBI:37563"/>
    </ligand>
</feature>
<feature type="active site" description="Proton donor" evidence="3">
    <location>
        <position position="157"/>
    </location>
</feature>
<feature type="region of interest" description="Phosphopantothenoylcysteine decarboxylase" evidence="3">
    <location>
        <begin position="1"/>
        <end position="189"/>
    </location>
</feature>
<evidence type="ECO:0000256" key="2">
    <source>
        <dbReference type="ARBA" id="ARBA00023239"/>
    </source>
</evidence>
<dbReference type="EMBL" id="JAAZWO010000019">
    <property type="protein sequence ID" value="MBC2398854.1"/>
    <property type="molecule type" value="Genomic_DNA"/>
</dbReference>
<dbReference type="InterPro" id="IPR036551">
    <property type="entry name" value="Flavin_trans-like"/>
</dbReference>
<dbReference type="Gene3D" id="3.40.50.10300">
    <property type="entry name" value="CoaB-like"/>
    <property type="match status" value="1"/>
</dbReference>
<dbReference type="HAMAP" id="MF_02225">
    <property type="entry name" value="CoaBC"/>
    <property type="match status" value="1"/>
</dbReference>
<keyword evidence="2 3" id="KW-0456">Lyase</keyword>
<dbReference type="GO" id="GO:0004633">
    <property type="term" value="F:phosphopantothenoylcysteine decarboxylase activity"/>
    <property type="evidence" value="ECO:0007669"/>
    <property type="project" value="UniProtKB-UniRule"/>
</dbReference>
<feature type="binding site" evidence="3">
    <location>
        <position position="340"/>
    </location>
    <ligand>
        <name>CTP</name>
        <dbReference type="ChEBI" id="CHEBI:37563"/>
    </ligand>
</feature>
<feature type="binding site" evidence="3">
    <location>
        <position position="288"/>
    </location>
    <ligand>
        <name>CTP</name>
        <dbReference type="ChEBI" id="CHEBI:37563"/>
    </ligand>
</feature>
<dbReference type="Gene3D" id="3.40.50.1950">
    <property type="entry name" value="Flavin prenyltransferase-like"/>
    <property type="match status" value="1"/>
</dbReference>
<dbReference type="GO" id="GO:0015941">
    <property type="term" value="P:pantothenate catabolic process"/>
    <property type="evidence" value="ECO:0007669"/>
    <property type="project" value="InterPro"/>
</dbReference>
<protein>
    <recommendedName>
        <fullName evidence="3">Coenzyme A biosynthesis bifunctional protein CoaBC</fullName>
    </recommendedName>
    <alternativeName>
        <fullName evidence="3">DNA/pantothenate metabolism flavoprotein</fullName>
    </alternativeName>
    <alternativeName>
        <fullName evidence="3">Phosphopantothenoylcysteine synthetase/decarboxylase</fullName>
        <shortName evidence="3">PPCS-PPCDC</shortName>
    </alternativeName>
    <domain>
        <recommendedName>
            <fullName evidence="3">Phosphopantothenoylcysteine decarboxylase</fullName>
            <shortName evidence="3">PPC decarboxylase</shortName>
            <shortName evidence="3">PPC-DC</shortName>
            <ecNumber evidence="3">4.1.1.36</ecNumber>
        </recommendedName>
        <alternativeName>
            <fullName evidence="3">CoaC</fullName>
        </alternativeName>
    </domain>
    <domain>
        <recommendedName>
            <fullName evidence="3">Phosphopantothenate--cysteine ligase</fullName>
            <ecNumber evidence="3">6.3.2.5</ecNumber>
        </recommendedName>
        <alternativeName>
            <fullName evidence="3">CoaB</fullName>
        </alternativeName>
        <alternativeName>
            <fullName evidence="3">Phosphopantothenoylcysteine synthetase</fullName>
            <shortName evidence="3">PPC synthetase</shortName>
            <shortName evidence="3">PPC-S</shortName>
        </alternativeName>
    </domain>
</protein>
<dbReference type="Proteomes" id="UP000563151">
    <property type="component" value="Unassembled WGS sequence"/>
</dbReference>
<dbReference type="NCBIfam" id="TIGR00521">
    <property type="entry name" value="coaBC_dfp"/>
    <property type="match status" value="1"/>
</dbReference>
<keyword evidence="3" id="KW-0460">Magnesium</keyword>
<comment type="pathway">
    <text evidence="3 4">Cofactor biosynthesis; coenzyme A biosynthesis; CoA from (R)-pantothenate: step 2/5.</text>
</comment>
<dbReference type="InterPro" id="IPR003382">
    <property type="entry name" value="Flavoprotein"/>
</dbReference>
<dbReference type="PANTHER" id="PTHR14359:SF6">
    <property type="entry name" value="PHOSPHOPANTOTHENOYLCYSTEINE DECARBOXYLASE"/>
    <property type="match status" value="1"/>
</dbReference>
<dbReference type="InterPro" id="IPR007085">
    <property type="entry name" value="DNA/pantothenate-metab_flavo_C"/>
</dbReference>
<evidence type="ECO:0000256" key="4">
    <source>
        <dbReference type="RuleBase" id="RU364078"/>
    </source>
</evidence>
<proteinExistence type="inferred from homology"/>
<dbReference type="GO" id="GO:0046872">
    <property type="term" value="F:metal ion binding"/>
    <property type="evidence" value="ECO:0007669"/>
    <property type="project" value="UniProtKB-KW"/>
</dbReference>
<feature type="region of interest" description="Phosphopantothenate--cysteine ligase" evidence="3">
    <location>
        <begin position="190"/>
        <end position="397"/>
    </location>
</feature>
<dbReference type="EC" id="6.3.2.5" evidence="3"/>
<evidence type="ECO:0000313" key="8">
    <source>
        <dbReference type="Proteomes" id="UP000563151"/>
    </source>
</evidence>
<comment type="similarity">
    <text evidence="3 4">In the C-terminal section; belongs to the PPC synthetase family.</text>
</comment>
<comment type="function">
    <text evidence="4">Catalyzes two steps in the biosynthesis of coenzyme A. In the first step cysteine is conjugated to 4'-phosphopantothenate to form 4-phosphopantothenoylcysteine, in the latter compound is decarboxylated to form 4'-phosphopantotheine.</text>
</comment>
<dbReference type="PANTHER" id="PTHR14359">
    <property type="entry name" value="HOMO-OLIGOMERIC FLAVIN CONTAINING CYS DECARBOXYLASE FAMILY"/>
    <property type="match status" value="1"/>
</dbReference>
<dbReference type="GO" id="GO:0004632">
    <property type="term" value="F:phosphopantothenate--cysteine ligase activity"/>
    <property type="evidence" value="ECO:0007669"/>
    <property type="project" value="UniProtKB-UniRule"/>
</dbReference>
<comment type="cofactor">
    <cofactor evidence="3">
        <name>Mg(2+)</name>
        <dbReference type="ChEBI" id="CHEBI:18420"/>
    </cofactor>
</comment>
<gene>
    <name evidence="3 7" type="primary">coaBC</name>
    <name evidence="7" type="ORF">HGG79_13890</name>
</gene>
<comment type="similarity">
    <text evidence="3 4">In the N-terminal section; belongs to the HFCD (homo-oligomeric flavin containing Cys decarboxylase) superfamily.</text>
</comment>
<keyword evidence="3" id="KW-0511">Multifunctional enzyme</keyword>
<dbReference type="InterPro" id="IPR035929">
    <property type="entry name" value="CoaB-like_sf"/>
</dbReference>
<keyword evidence="8" id="KW-1185">Reference proteome</keyword>
<comment type="function">
    <text evidence="3">Catalyzes two sequential steps in the biosynthesis of coenzyme A. In the first step cysteine is conjugated to 4'-phosphopantothenate to form 4-phosphopantothenoylcysteine. In the second step the latter compound is decarboxylated to form 4'-phosphopantotheine.</text>
</comment>
<dbReference type="Pfam" id="PF04127">
    <property type="entry name" value="DFP"/>
    <property type="match status" value="1"/>
</dbReference>
<comment type="cofactor">
    <cofactor evidence="3">
        <name>FMN</name>
        <dbReference type="ChEBI" id="CHEBI:58210"/>
    </cofactor>
    <text evidence="3">Binds 1 FMN per subunit.</text>
</comment>
<comment type="pathway">
    <text evidence="3 4">Cofactor biosynthesis; coenzyme A biosynthesis; CoA from (R)-pantothenate: step 3/5.</text>
</comment>
<keyword evidence="3" id="KW-0479">Metal-binding</keyword>
<dbReference type="RefSeq" id="WP_035148476.1">
    <property type="nucleotide sequence ID" value="NZ_JAAZWO010000019.1"/>
</dbReference>
<evidence type="ECO:0000259" key="5">
    <source>
        <dbReference type="Pfam" id="PF02441"/>
    </source>
</evidence>
<evidence type="ECO:0000256" key="3">
    <source>
        <dbReference type="HAMAP-Rule" id="MF_02225"/>
    </source>
</evidence>
<feature type="binding site" evidence="3">
    <location>
        <position position="336"/>
    </location>
    <ligand>
        <name>CTP</name>
        <dbReference type="ChEBI" id="CHEBI:37563"/>
    </ligand>
</feature>
<feature type="domain" description="Flavoprotein" evidence="5">
    <location>
        <begin position="5"/>
        <end position="167"/>
    </location>
</feature>
<accession>A0A923EBS1</accession>
<evidence type="ECO:0000313" key="7">
    <source>
        <dbReference type="EMBL" id="MBC2398854.1"/>
    </source>
</evidence>